<reference evidence="1 3" key="2">
    <citation type="submission" date="2024-03" db="EMBL/GenBank/DDBJ databases">
        <authorList>
            <person name="Alaster D. Moffat"/>
            <person name="Govind Chandra"/>
            <person name="Andrew W. Truman"/>
        </authorList>
    </citation>
    <scope>NUCLEOTIDE SEQUENCE [LARGE SCALE GENOMIC DNA]</scope>
    <source>
        <strain evidence="1">PS652</strain>
    </source>
</reference>
<dbReference type="Gene3D" id="3.40.50.300">
    <property type="entry name" value="P-loop containing nucleotide triphosphate hydrolases"/>
    <property type="match status" value="1"/>
</dbReference>
<dbReference type="RefSeq" id="WP_150776752.1">
    <property type="nucleotide sequence ID" value="NZ_OZ024668.1"/>
</dbReference>
<accession>A0A5E6PW44</accession>
<proteinExistence type="predicted"/>
<name>A0A5E6PW44_PSEFL</name>
<evidence type="ECO:0000313" key="2">
    <source>
        <dbReference type="EMBL" id="VVM47926.1"/>
    </source>
</evidence>
<organism evidence="2">
    <name type="scientific">Pseudomonas fluorescens</name>
    <dbReference type="NCBI Taxonomy" id="294"/>
    <lineage>
        <taxon>Bacteria</taxon>
        <taxon>Pseudomonadati</taxon>
        <taxon>Pseudomonadota</taxon>
        <taxon>Gammaproteobacteria</taxon>
        <taxon>Pseudomonadales</taxon>
        <taxon>Pseudomonadaceae</taxon>
        <taxon>Pseudomonas</taxon>
    </lineage>
</organism>
<dbReference type="EMBL" id="OZ024668">
    <property type="protein sequence ID" value="CAK9887517.1"/>
    <property type="molecule type" value="Genomic_DNA"/>
</dbReference>
<dbReference type="AlphaFoldDB" id="A0A5E6PW44"/>
<dbReference type="SUPFAM" id="SSF52540">
    <property type="entry name" value="P-loop containing nucleoside triphosphate hydrolases"/>
    <property type="match status" value="1"/>
</dbReference>
<evidence type="ECO:0000313" key="3">
    <source>
        <dbReference type="Proteomes" id="UP000326595"/>
    </source>
</evidence>
<dbReference type="Proteomes" id="UP000326595">
    <property type="component" value="Chromosome"/>
</dbReference>
<protein>
    <submittedName>
        <fullName evidence="2">Uncharacterized protein</fullName>
    </submittedName>
</protein>
<reference evidence="2" key="1">
    <citation type="submission" date="2019-09" db="EMBL/GenBank/DDBJ databases">
        <authorList>
            <person name="Chandra G."/>
            <person name="Truman W A."/>
        </authorList>
    </citation>
    <scope>NUCLEOTIDE SEQUENCE [LARGE SCALE GENOMIC DNA]</scope>
    <source>
        <strain evidence="2">PS652</strain>
    </source>
</reference>
<dbReference type="InterPro" id="IPR027417">
    <property type="entry name" value="P-loop_NTPase"/>
</dbReference>
<dbReference type="EMBL" id="CABVHG010000003">
    <property type="protein sequence ID" value="VVM47926.1"/>
    <property type="molecule type" value="Genomic_DNA"/>
</dbReference>
<evidence type="ECO:0000313" key="1">
    <source>
        <dbReference type="EMBL" id="CAK9887517.1"/>
    </source>
</evidence>
<gene>
    <name evidence="1" type="ORF">PS652_00317</name>
    <name evidence="2" type="ORF">PS652_00627</name>
</gene>
<sequence length="584" mass="64920">MIKRIDRITIANVKGIENAAFDVQLIPNKPTLVVAPNGFGKSSITAAFRSLRSKRMELDKDECHKGDEDLNPSLKISFTMQDGSKLEKEANHTRNELATEFGVHVINSQLVSKAKKLRIGGANIVTSAIEVTPVVLIKKIPEKAKFSYSYAAAKVSFGKNGKVLPNIYNILTDNRAMAKIWNQIDFSKQAQAGVKKAIKALRDEINEKNGNSEQILANIEDDTIQAVLAIDFVSGILEAFAESGINYTSQIEAILAALQVGDTHASDKANFKKAGERANYVFEKATYIEDFTSLKGTWRNIQPKETGDGLVIAFPKANQISNGERDIICFVAQLKKAKLQLKKNKAIILVIDEIFDYLDDANLVACQYYLTQMISELKSEGRQIFPLIMTHLNPGFFRNFTFSDQKVCHLNKIAVSDKAVESIISKREDPTISEAISKHFLHFHSDDIDLTNEFQALNLSAGLAKASQFSAHCANQLKRYIEGKTFDPLAVCSGVRRQVEKLSFDLIDDEFEDEFLSTHKTVNKLQFAQSTGVSVPEVHFLLAVIYNDAMHVRSNQDNFSGLGSKLANLTIKHMISTLVEPEVP</sequence>